<protein>
    <submittedName>
        <fullName evidence="2">Adenylyl-sulfate reductase</fullName>
    </submittedName>
</protein>
<feature type="domain" description="Phosphoadenosine phosphosulphate reductase" evidence="1">
    <location>
        <begin position="43"/>
        <end position="251"/>
    </location>
</feature>
<dbReference type="EMBL" id="RRCM01000001">
    <property type="protein sequence ID" value="RRJ15484.1"/>
    <property type="molecule type" value="Genomic_DNA"/>
</dbReference>
<name>A0A3P3Q371_9FIRM</name>
<dbReference type="SUPFAM" id="SSF52402">
    <property type="entry name" value="Adenine nucleotide alpha hydrolases-like"/>
    <property type="match status" value="1"/>
</dbReference>
<accession>A0A3P3Q371</accession>
<keyword evidence="3" id="KW-1185">Reference proteome</keyword>
<dbReference type="InterPro" id="IPR002500">
    <property type="entry name" value="PAPS_reduct_dom"/>
</dbReference>
<dbReference type="PANTHER" id="PTHR43196:SF2">
    <property type="entry name" value="PHOSPHOADENOSINE PHOSPHOSULFATE REDUCTASE"/>
    <property type="match status" value="1"/>
</dbReference>
<evidence type="ECO:0000259" key="1">
    <source>
        <dbReference type="Pfam" id="PF01507"/>
    </source>
</evidence>
<dbReference type="Pfam" id="PF01507">
    <property type="entry name" value="PAPS_reduct"/>
    <property type="match status" value="1"/>
</dbReference>
<sequence length="325" mass="37632">MAKIMGYIKRIERRKVNEEKINKAIEAFKTAEKIVRDFYDKPVVVTYSGGKDSDVLLDLAIKSGIDFEVSHSITTVDAPQTNRHVNEVFAELKEKGIKAYKKMPIYKGKPVNMFSLIAQKGIPPTRLVRYCCGVFKEGTERNRVVALGVRAAESSKRQNRDTFATWGSKTRDAKYFSLSHVDEVFKDAKEQNEVWDCVIVSTARKHKTILVNPIYDWTYAEIWEYIHENNIAYNELYDMGYSRVGCILCPLANKREKQRDILTFPAYKERYIKAFEKMLEVRKERGKGDGNGGVWKDAESVFKWWIEDKTIEGQMKFDFAEEKKG</sequence>
<gene>
    <name evidence="2" type="ORF">EHW90_00070</name>
</gene>
<dbReference type="Proteomes" id="UP000276982">
    <property type="component" value="Unassembled WGS sequence"/>
</dbReference>
<comment type="caution">
    <text evidence="2">The sequence shown here is derived from an EMBL/GenBank/DDBJ whole genome shotgun (WGS) entry which is preliminary data.</text>
</comment>
<reference evidence="2 3" key="1">
    <citation type="submission" date="2018-11" db="EMBL/GenBank/DDBJ databases">
        <title>Genome sequencing of Lachnoanaerobaculum orale DSM 24553T.</title>
        <authorList>
            <person name="Kook J.-K."/>
            <person name="Park S.-N."/>
            <person name="Lim Y.K."/>
        </authorList>
    </citation>
    <scope>NUCLEOTIDE SEQUENCE [LARGE SCALE GENOMIC DNA]</scope>
    <source>
        <strain evidence="2 3">DSM 24553</strain>
    </source>
</reference>
<evidence type="ECO:0000313" key="2">
    <source>
        <dbReference type="EMBL" id="RRJ15484.1"/>
    </source>
</evidence>
<dbReference type="InterPro" id="IPR014729">
    <property type="entry name" value="Rossmann-like_a/b/a_fold"/>
</dbReference>
<dbReference type="AlphaFoldDB" id="A0A3P3Q371"/>
<dbReference type="PANTHER" id="PTHR43196">
    <property type="entry name" value="SULFATE ADENYLYLTRANSFERASE SUBUNIT 2"/>
    <property type="match status" value="1"/>
</dbReference>
<evidence type="ECO:0000313" key="3">
    <source>
        <dbReference type="Proteomes" id="UP000276982"/>
    </source>
</evidence>
<dbReference type="InterPro" id="IPR050128">
    <property type="entry name" value="Sulfate_adenylyltrnsfr_sub2"/>
</dbReference>
<proteinExistence type="predicted"/>
<dbReference type="Gene3D" id="3.40.50.620">
    <property type="entry name" value="HUPs"/>
    <property type="match status" value="1"/>
</dbReference>
<organism evidence="2 3">
    <name type="scientific">Lachnoanaerobaculum orale</name>
    <dbReference type="NCBI Taxonomy" id="979627"/>
    <lineage>
        <taxon>Bacteria</taxon>
        <taxon>Bacillati</taxon>
        <taxon>Bacillota</taxon>
        <taxon>Clostridia</taxon>
        <taxon>Lachnospirales</taxon>
        <taxon>Lachnospiraceae</taxon>
        <taxon>Lachnoanaerobaculum</taxon>
    </lineage>
</organism>
<dbReference type="GO" id="GO:0003824">
    <property type="term" value="F:catalytic activity"/>
    <property type="evidence" value="ECO:0007669"/>
    <property type="project" value="InterPro"/>
</dbReference>